<dbReference type="InParanoid" id="A7RWY9"/>
<evidence type="ECO:0000256" key="1">
    <source>
        <dbReference type="SAM" id="MobiDB-lite"/>
    </source>
</evidence>
<feature type="region of interest" description="Disordered" evidence="1">
    <location>
        <begin position="1"/>
        <end position="35"/>
    </location>
</feature>
<dbReference type="HOGENOM" id="CLU_398669_0_0_1"/>
<organism evidence="2 3">
    <name type="scientific">Nematostella vectensis</name>
    <name type="common">Starlet sea anemone</name>
    <dbReference type="NCBI Taxonomy" id="45351"/>
    <lineage>
        <taxon>Eukaryota</taxon>
        <taxon>Metazoa</taxon>
        <taxon>Cnidaria</taxon>
        <taxon>Anthozoa</taxon>
        <taxon>Hexacorallia</taxon>
        <taxon>Actiniaria</taxon>
        <taxon>Edwardsiidae</taxon>
        <taxon>Nematostella</taxon>
    </lineage>
</organism>
<dbReference type="EMBL" id="DS469548">
    <property type="protein sequence ID" value="EDO44109.1"/>
    <property type="molecule type" value="Genomic_DNA"/>
</dbReference>
<proteinExistence type="predicted"/>
<reference evidence="2 3" key="1">
    <citation type="journal article" date="2007" name="Science">
        <title>Sea anemone genome reveals ancestral eumetazoan gene repertoire and genomic organization.</title>
        <authorList>
            <person name="Putnam N.H."/>
            <person name="Srivastava M."/>
            <person name="Hellsten U."/>
            <person name="Dirks B."/>
            <person name="Chapman J."/>
            <person name="Salamov A."/>
            <person name="Terry A."/>
            <person name="Shapiro H."/>
            <person name="Lindquist E."/>
            <person name="Kapitonov V.V."/>
            <person name="Jurka J."/>
            <person name="Genikhovich G."/>
            <person name="Grigoriev I.V."/>
            <person name="Lucas S.M."/>
            <person name="Steele R.E."/>
            <person name="Finnerty J.R."/>
            <person name="Technau U."/>
            <person name="Martindale M.Q."/>
            <person name="Rokhsar D.S."/>
        </authorList>
    </citation>
    <scope>NUCLEOTIDE SEQUENCE [LARGE SCALE GENOMIC DNA]</scope>
    <source>
        <strain evidence="3">CH2 X CH6</strain>
    </source>
</reference>
<accession>A7RWY9</accession>
<evidence type="ECO:0000313" key="2">
    <source>
        <dbReference type="EMBL" id="EDO44109.1"/>
    </source>
</evidence>
<dbReference type="Proteomes" id="UP000001593">
    <property type="component" value="Unassembled WGS sequence"/>
</dbReference>
<sequence>MDIDFDPTTEEGREDLNTTVDEDYDSLIPNDGEGRESWNERISNRFGRGASYVSRRLIDLWKTRNPGRVVPEYMELQNMGGSSSTDTLRVDLLLSKYPDLDENLVQISTDERGKQFISFYSVRKGGWTRPERLYNEDKTVRKSVDAKIRSGKYKQIQIQLDELDATANTLREEEERNTEQMRKNNEERSEKTNQERLRAIDPQLVEECRKFHLRSTGTKDFLRATLKDHLDRNNIVFEPSSTPTCEKTVLSISELTQVWKSLMVLTDALGANPGDEAYLRADAFQEKARQWGTKFRKATFDEDVIPYIHVLVYHVPQFLEIHGTIHQFNCQTVEKKNHMQNKTFHRGSQKGGKNSNYTVQKHRYTYFLRTLPDIQDLLEPLENAISNVLIPAITDHRCSPLERDVLALPVHLGGLSMTNPCLEADIELSSSVKATAPLVQQIVVQSHQLPDDSVVKSLQQAVKSERAGVLKERADGIRDEAQRNIHCALDLAAEKGSSVWLTVLPLREMGYNLNKGGFRDAIKLRYDWPINDIPTTCVCGDKFTVDHAMICKRRGFISQRHNELRDLEADLLDMVCNDVKIEPVLQDITGEQLGRGSNTAPDARLDIHARGFWEPQRAAFFDVRVCHPNAGSYRDLELHPIYCNHENEKKRLYSRRVLEVEQGTFMPLVFTSTGGIGTKNVCVFTVASPSC</sequence>
<dbReference type="AlphaFoldDB" id="A7RWY9"/>
<keyword evidence="3" id="KW-1185">Reference proteome</keyword>
<protein>
    <submittedName>
        <fullName evidence="2">Uncharacterized protein</fullName>
    </submittedName>
</protein>
<feature type="region of interest" description="Disordered" evidence="1">
    <location>
        <begin position="170"/>
        <end position="194"/>
    </location>
</feature>
<dbReference type="STRING" id="45351.A7RWY9"/>
<name>A7RWY9_NEMVE</name>
<dbReference type="eggNOG" id="ENOG502SJ08">
    <property type="taxonomic scope" value="Eukaryota"/>
</dbReference>
<evidence type="ECO:0000313" key="3">
    <source>
        <dbReference type="Proteomes" id="UP000001593"/>
    </source>
</evidence>
<gene>
    <name evidence="2" type="ORF">NEMVEDRAFT_v1g241249</name>
</gene>